<evidence type="ECO:0000256" key="5">
    <source>
        <dbReference type="ARBA" id="ARBA00023136"/>
    </source>
</evidence>
<name>A0ABU7IBE8_9SPHI</name>
<keyword evidence="2" id="KW-1003">Cell membrane</keyword>
<gene>
    <name evidence="8" type="ORF">VRU48_16835</name>
</gene>
<evidence type="ECO:0000313" key="9">
    <source>
        <dbReference type="Proteomes" id="UP001336835"/>
    </source>
</evidence>
<sequence>MLARVLSYFGIFLLTLLSLLPLSVLYIIAWIFYFFVYAVFGYRKKIVRANLRKVFPEKSEAELLCIEKKYYAYLTALVVEIIKMRSISKAELQRRFRFKNIEVLEEYFKKGQSVLICSAHYGNWEWGTLSFGLAISAQNYPIYKPLKDVVFDCWLRKVRSRFGNKMIAMNQTLRALQANKTEATVFCFGNDQSPSKDELNYWTTFLGQPSAVQLGIEKIAKKTNRPVFYLKTTVLKKGYYEVECVPLCLDPAAAAEFEITELHVRLLEKIILEEPAYWLWSHRRWKHQKPALSA</sequence>
<comment type="subcellular location">
    <subcellularLocation>
        <location evidence="1">Cell inner membrane</location>
    </subcellularLocation>
</comment>
<dbReference type="PANTHER" id="PTHR30606:SF10">
    <property type="entry name" value="PHOSPHATIDYLINOSITOL MANNOSIDE ACYLTRANSFERASE"/>
    <property type="match status" value="1"/>
</dbReference>
<keyword evidence="7" id="KW-0812">Transmembrane</keyword>
<protein>
    <submittedName>
        <fullName evidence="8">Lysophospholipid acyltransferase family protein</fullName>
    </submittedName>
</protein>
<accession>A0ABU7IBE8</accession>
<dbReference type="GO" id="GO:0016746">
    <property type="term" value="F:acyltransferase activity"/>
    <property type="evidence" value="ECO:0007669"/>
    <property type="project" value="UniProtKB-KW"/>
</dbReference>
<proteinExistence type="predicted"/>
<keyword evidence="7" id="KW-1133">Transmembrane helix</keyword>
<evidence type="ECO:0000256" key="7">
    <source>
        <dbReference type="SAM" id="Phobius"/>
    </source>
</evidence>
<reference evidence="8 9" key="1">
    <citation type="submission" date="2024-01" db="EMBL/GenBank/DDBJ databases">
        <title>Pedobacter sp. nov., isolated from fresh soil.</title>
        <authorList>
            <person name="Le N.T.T."/>
        </authorList>
    </citation>
    <scope>NUCLEOTIDE SEQUENCE [LARGE SCALE GENOMIC DNA]</scope>
    <source>
        <strain evidence="8 9">KR3-3</strain>
    </source>
</reference>
<evidence type="ECO:0000256" key="1">
    <source>
        <dbReference type="ARBA" id="ARBA00004533"/>
    </source>
</evidence>
<keyword evidence="5 7" id="KW-0472">Membrane</keyword>
<keyword evidence="4" id="KW-0808">Transferase</keyword>
<dbReference type="EMBL" id="JAZDQT010000003">
    <property type="protein sequence ID" value="MEE1946793.1"/>
    <property type="molecule type" value="Genomic_DNA"/>
</dbReference>
<keyword evidence="3" id="KW-0997">Cell inner membrane</keyword>
<dbReference type="CDD" id="cd07984">
    <property type="entry name" value="LPLAT_LABLAT-like"/>
    <property type="match status" value="1"/>
</dbReference>
<dbReference type="InterPro" id="IPR004960">
    <property type="entry name" value="LipA_acyltrans"/>
</dbReference>
<feature type="transmembrane region" description="Helical" evidence="7">
    <location>
        <begin position="6"/>
        <end position="39"/>
    </location>
</feature>
<keyword evidence="6 8" id="KW-0012">Acyltransferase</keyword>
<organism evidence="8 9">
    <name type="scientific">Pedobacter albus</name>
    <dbReference type="NCBI Taxonomy" id="3113905"/>
    <lineage>
        <taxon>Bacteria</taxon>
        <taxon>Pseudomonadati</taxon>
        <taxon>Bacteroidota</taxon>
        <taxon>Sphingobacteriia</taxon>
        <taxon>Sphingobacteriales</taxon>
        <taxon>Sphingobacteriaceae</taxon>
        <taxon>Pedobacter</taxon>
    </lineage>
</organism>
<evidence type="ECO:0000313" key="8">
    <source>
        <dbReference type="EMBL" id="MEE1946793.1"/>
    </source>
</evidence>
<comment type="caution">
    <text evidence="8">The sequence shown here is derived from an EMBL/GenBank/DDBJ whole genome shotgun (WGS) entry which is preliminary data.</text>
</comment>
<dbReference type="Pfam" id="PF03279">
    <property type="entry name" value="Lip_A_acyltrans"/>
    <property type="match status" value="1"/>
</dbReference>
<dbReference type="RefSeq" id="WP_330109083.1">
    <property type="nucleotide sequence ID" value="NZ_JAZDQT010000003.1"/>
</dbReference>
<evidence type="ECO:0000256" key="3">
    <source>
        <dbReference type="ARBA" id="ARBA00022519"/>
    </source>
</evidence>
<dbReference type="Proteomes" id="UP001336835">
    <property type="component" value="Unassembled WGS sequence"/>
</dbReference>
<evidence type="ECO:0000256" key="6">
    <source>
        <dbReference type="ARBA" id="ARBA00023315"/>
    </source>
</evidence>
<dbReference type="PANTHER" id="PTHR30606">
    <property type="entry name" value="LIPID A BIOSYNTHESIS LAUROYL ACYLTRANSFERASE"/>
    <property type="match status" value="1"/>
</dbReference>
<evidence type="ECO:0000256" key="4">
    <source>
        <dbReference type="ARBA" id="ARBA00022679"/>
    </source>
</evidence>
<keyword evidence="9" id="KW-1185">Reference proteome</keyword>
<evidence type="ECO:0000256" key="2">
    <source>
        <dbReference type="ARBA" id="ARBA00022475"/>
    </source>
</evidence>